<keyword evidence="11" id="KW-1185">Reference proteome</keyword>
<dbReference type="PROSITE" id="PS50011">
    <property type="entry name" value="PROTEIN_KINASE_DOM"/>
    <property type="match status" value="1"/>
</dbReference>
<keyword evidence="3 10" id="KW-0418">Kinase</keyword>
<keyword evidence="6" id="KW-0175">Coiled coil</keyword>
<dbReference type="Pfam" id="PF00069">
    <property type="entry name" value="Pkinase"/>
    <property type="match status" value="1"/>
</dbReference>
<keyword evidence="8" id="KW-1133">Transmembrane helix</keyword>
<dbReference type="SMART" id="SM00220">
    <property type="entry name" value="S_TKc"/>
    <property type="match status" value="1"/>
</dbReference>
<feature type="transmembrane region" description="Helical" evidence="8">
    <location>
        <begin position="367"/>
        <end position="391"/>
    </location>
</feature>
<feature type="compositionally biased region" description="Basic and acidic residues" evidence="7">
    <location>
        <begin position="668"/>
        <end position="740"/>
    </location>
</feature>
<dbReference type="Gene3D" id="1.10.510.10">
    <property type="entry name" value="Transferase(Phosphotransferase) domain 1"/>
    <property type="match status" value="1"/>
</dbReference>
<dbReference type="InterPro" id="IPR000719">
    <property type="entry name" value="Prot_kinase_dom"/>
</dbReference>
<keyword evidence="8" id="KW-0812">Transmembrane</keyword>
<evidence type="ECO:0000256" key="8">
    <source>
        <dbReference type="SAM" id="Phobius"/>
    </source>
</evidence>
<keyword evidence="8" id="KW-0472">Membrane</keyword>
<dbReference type="InterPro" id="IPR019734">
    <property type="entry name" value="TPR_rpt"/>
</dbReference>
<dbReference type="InterPro" id="IPR011990">
    <property type="entry name" value="TPR-like_helical_dom_sf"/>
</dbReference>
<evidence type="ECO:0000256" key="1">
    <source>
        <dbReference type="ARBA" id="ARBA00022679"/>
    </source>
</evidence>
<evidence type="ECO:0000256" key="7">
    <source>
        <dbReference type="SAM" id="MobiDB-lite"/>
    </source>
</evidence>
<sequence length="1071" mass="120396">MDLARIDDDTFELAASEFTDRVRRGDVPDVEEYVTRYPDLSAEIRELFPTILAMEQTKQHREFESGGKASLGARKIEQLGDFRILREVGRGGMGIVYEAEQESLGRHVAVKVLPPFALMDETHIRRFHREAQTAGQLHHTNIVPVFGVGEDDGLYYYVMQLIDGRGLDAMLADAENDPIDPWHAADIGRQIADALAYAHEHGTLHGDIKPANLLLDQNGTVWITDFGLARALEPDATVTEHFGGTLRYMAPERFHGTTDARSDVYSLGVTLYELITGQPAFPGTTKSELLRQVTQTDPVRPRAINPRIPRDLETIVLKAVSRDPDHRYQSSQAVADDLGRFIEGSPIRARRVTSVERFWRWCRRNPALSAAICTAVVSTLMVAMLTSVGYFRSRQINSRLQTLNANLNGLNTDLQNSLDREQQERETAQATTQLALDALSKIFDRFAPNALYVTPVVIEDESASDETDYTTPMQPALSPEVAAALEEMLPIYHRLAEQRGQDPTIREQAARAHHRIGMIYQQLGQSDAARTAYGDSIRLLEELRAEANATGTAGETDARLLPQLATVLNDLADLEWVSQEFSEAHRTSQQALKLIESAPAEAETSELRYELARVHLSLGKRTPFWYRPPERGPRSGPPGGGRRDPQPPADGSTGPRMIVASESGGADRPPEPPERRPPPDLRPPRGRDVAGEGDDRGRSRRGGRERDGNRGRDDDRDRTRDRDRDRDDDRDRGRDGDGEDRRRRFRFSVRLFGSWEDRRTHLEKAITILEELKQESPENPRFLILMARCYRERALQRPGRDASGHNDPDWQTAIDLVKALVDAYPEVADYRFELAEMYGDVEFWRLSDDMCARRIEVRIEKALGILDELVAENPSRPAFSTAQVHLHVKLASLMRRCDRNEDSITTLQQAMTIQESLVAQFPDVESHTIWNMRLARILANWQMRAGNASAAVQQLHEAIAAGNDWFVSALAAEPTFENAATLAERAREVDSHDVVRDLSETWHSLADLLEDLGRDEEAAQAEAMAQALHSRPHPRHGMPPPPRGERGPRRFEDFPPAPPKPEPVTQSSDED</sequence>
<dbReference type="PANTHER" id="PTHR43289">
    <property type="entry name" value="MITOGEN-ACTIVATED PROTEIN KINASE KINASE KINASE 20-RELATED"/>
    <property type="match status" value="1"/>
</dbReference>
<dbReference type="EC" id="2.7.11.1" evidence="10"/>
<proteinExistence type="predicted"/>
<dbReference type="Gene3D" id="3.30.200.20">
    <property type="entry name" value="Phosphorylase Kinase, domain 1"/>
    <property type="match status" value="1"/>
</dbReference>
<keyword evidence="4 5" id="KW-0067">ATP-binding</keyword>
<evidence type="ECO:0000259" key="9">
    <source>
        <dbReference type="PROSITE" id="PS50011"/>
    </source>
</evidence>
<evidence type="ECO:0000256" key="6">
    <source>
        <dbReference type="SAM" id="Coils"/>
    </source>
</evidence>
<dbReference type="KEGG" id="mri:Mal4_22250"/>
<reference evidence="10 11" key="1">
    <citation type="submission" date="2019-02" db="EMBL/GenBank/DDBJ databases">
        <title>Deep-cultivation of Planctomycetes and their phenomic and genomic characterization uncovers novel biology.</title>
        <authorList>
            <person name="Wiegand S."/>
            <person name="Jogler M."/>
            <person name="Boedeker C."/>
            <person name="Pinto D."/>
            <person name="Vollmers J."/>
            <person name="Rivas-Marin E."/>
            <person name="Kohn T."/>
            <person name="Peeters S.H."/>
            <person name="Heuer A."/>
            <person name="Rast P."/>
            <person name="Oberbeckmann S."/>
            <person name="Bunk B."/>
            <person name="Jeske O."/>
            <person name="Meyerdierks A."/>
            <person name="Storesund J.E."/>
            <person name="Kallscheuer N."/>
            <person name="Luecker S."/>
            <person name="Lage O.M."/>
            <person name="Pohl T."/>
            <person name="Merkel B.J."/>
            <person name="Hornburger P."/>
            <person name="Mueller R.-W."/>
            <person name="Bruemmer F."/>
            <person name="Labrenz M."/>
            <person name="Spormann A.M."/>
            <person name="Op den Camp H."/>
            <person name="Overmann J."/>
            <person name="Amann R."/>
            <person name="Jetten M.S.M."/>
            <person name="Mascher T."/>
            <person name="Medema M.H."/>
            <person name="Devos D.P."/>
            <person name="Kaster A.-K."/>
            <person name="Ovreas L."/>
            <person name="Rohde M."/>
            <person name="Galperin M.Y."/>
            <person name="Jogler C."/>
        </authorList>
    </citation>
    <scope>NUCLEOTIDE SEQUENCE [LARGE SCALE GENOMIC DNA]</scope>
    <source>
        <strain evidence="10 11">Mal4</strain>
    </source>
</reference>
<dbReference type="Pfam" id="PF13181">
    <property type="entry name" value="TPR_8"/>
    <property type="match status" value="1"/>
</dbReference>
<keyword evidence="1 10" id="KW-0808">Transferase</keyword>
<feature type="region of interest" description="Disordered" evidence="7">
    <location>
        <begin position="622"/>
        <end position="740"/>
    </location>
</feature>
<dbReference type="InterPro" id="IPR011009">
    <property type="entry name" value="Kinase-like_dom_sf"/>
</dbReference>
<dbReference type="Proteomes" id="UP000320496">
    <property type="component" value="Chromosome"/>
</dbReference>
<dbReference type="InterPro" id="IPR017441">
    <property type="entry name" value="Protein_kinase_ATP_BS"/>
</dbReference>
<dbReference type="CDD" id="cd14014">
    <property type="entry name" value="STKc_PknB_like"/>
    <property type="match status" value="1"/>
</dbReference>
<protein>
    <submittedName>
        <fullName evidence="10">Serine/threonine-protein kinase PrkC</fullName>
        <ecNumber evidence="10">2.7.11.1</ecNumber>
    </submittedName>
</protein>
<gene>
    <name evidence="10" type="primary">prkC_10</name>
    <name evidence="10" type="ORF">Mal4_22250</name>
</gene>
<dbReference type="OrthoDB" id="6111975at2"/>
<feature type="compositionally biased region" description="Basic and acidic residues" evidence="7">
    <location>
        <begin position="1043"/>
        <end position="1053"/>
    </location>
</feature>
<evidence type="ECO:0000313" key="10">
    <source>
        <dbReference type="EMBL" id="QDU37906.1"/>
    </source>
</evidence>
<dbReference type="Gene3D" id="1.25.40.10">
    <property type="entry name" value="Tetratricopeptide repeat domain"/>
    <property type="match status" value="2"/>
</dbReference>
<name>A0A517Z5Z2_9PLAN</name>
<evidence type="ECO:0000256" key="3">
    <source>
        <dbReference type="ARBA" id="ARBA00022777"/>
    </source>
</evidence>
<evidence type="ECO:0000256" key="5">
    <source>
        <dbReference type="PROSITE-ProRule" id="PRU10141"/>
    </source>
</evidence>
<dbReference type="PROSITE" id="PS00107">
    <property type="entry name" value="PROTEIN_KINASE_ATP"/>
    <property type="match status" value="1"/>
</dbReference>
<evidence type="ECO:0000256" key="2">
    <source>
        <dbReference type="ARBA" id="ARBA00022741"/>
    </source>
</evidence>
<dbReference type="SUPFAM" id="SSF48452">
    <property type="entry name" value="TPR-like"/>
    <property type="match status" value="2"/>
</dbReference>
<evidence type="ECO:0000313" key="11">
    <source>
        <dbReference type="Proteomes" id="UP000320496"/>
    </source>
</evidence>
<dbReference type="AlphaFoldDB" id="A0A517Z5Z2"/>
<dbReference type="GO" id="GO:0004674">
    <property type="term" value="F:protein serine/threonine kinase activity"/>
    <property type="evidence" value="ECO:0007669"/>
    <property type="project" value="UniProtKB-EC"/>
</dbReference>
<dbReference type="GO" id="GO:0005524">
    <property type="term" value="F:ATP binding"/>
    <property type="evidence" value="ECO:0007669"/>
    <property type="project" value="UniProtKB-UniRule"/>
</dbReference>
<organism evidence="10 11">
    <name type="scientific">Maioricimonas rarisocia</name>
    <dbReference type="NCBI Taxonomy" id="2528026"/>
    <lineage>
        <taxon>Bacteria</taxon>
        <taxon>Pseudomonadati</taxon>
        <taxon>Planctomycetota</taxon>
        <taxon>Planctomycetia</taxon>
        <taxon>Planctomycetales</taxon>
        <taxon>Planctomycetaceae</taxon>
        <taxon>Maioricimonas</taxon>
    </lineage>
</organism>
<dbReference type="RefSeq" id="WP_145369196.1">
    <property type="nucleotide sequence ID" value="NZ_CP036275.1"/>
</dbReference>
<evidence type="ECO:0000256" key="4">
    <source>
        <dbReference type="ARBA" id="ARBA00022840"/>
    </source>
</evidence>
<dbReference type="EMBL" id="CP036275">
    <property type="protein sequence ID" value="QDU37906.1"/>
    <property type="molecule type" value="Genomic_DNA"/>
</dbReference>
<feature type="domain" description="Protein kinase" evidence="9">
    <location>
        <begin position="82"/>
        <end position="342"/>
    </location>
</feature>
<feature type="region of interest" description="Disordered" evidence="7">
    <location>
        <begin position="1023"/>
        <end position="1071"/>
    </location>
</feature>
<dbReference type="PANTHER" id="PTHR43289:SF6">
    <property type="entry name" value="SERINE_THREONINE-PROTEIN KINASE NEKL-3"/>
    <property type="match status" value="1"/>
</dbReference>
<accession>A0A517Z5Z2</accession>
<dbReference type="SUPFAM" id="SSF56112">
    <property type="entry name" value="Protein kinase-like (PK-like)"/>
    <property type="match status" value="1"/>
</dbReference>
<feature type="binding site" evidence="5">
    <location>
        <position position="111"/>
    </location>
    <ligand>
        <name>ATP</name>
        <dbReference type="ChEBI" id="CHEBI:30616"/>
    </ligand>
</feature>
<feature type="coiled-coil region" evidence="6">
    <location>
        <begin position="400"/>
        <end position="431"/>
    </location>
</feature>
<keyword evidence="2 5" id="KW-0547">Nucleotide-binding</keyword>